<reference evidence="8 9" key="1">
    <citation type="submission" date="2019-04" db="EMBL/GenBank/DDBJ databases">
        <authorList>
            <consortium name="Wellcome Sanger Institute Data Sharing"/>
        </authorList>
    </citation>
    <scope>NUCLEOTIDE SEQUENCE [LARGE SCALE GENOMIC DNA]</scope>
</reference>
<feature type="transmembrane region" description="Helical" evidence="7">
    <location>
        <begin position="97"/>
        <end position="116"/>
    </location>
</feature>
<evidence type="ECO:0000313" key="8">
    <source>
        <dbReference type="Ensembl" id="ENSSFOP00015039591.1"/>
    </source>
</evidence>
<feature type="transmembrane region" description="Helical" evidence="7">
    <location>
        <begin position="189"/>
        <end position="210"/>
    </location>
</feature>
<evidence type="ECO:0000256" key="3">
    <source>
        <dbReference type="ARBA" id="ARBA00022448"/>
    </source>
</evidence>
<dbReference type="Pfam" id="PF01733">
    <property type="entry name" value="Nucleoside_tran"/>
    <property type="match status" value="1"/>
</dbReference>
<feature type="transmembrane region" description="Helical" evidence="7">
    <location>
        <begin position="165"/>
        <end position="183"/>
    </location>
</feature>
<dbReference type="InterPro" id="IPR002259">
    <property type="entry name" value="Eqnu_transpt"/>
</dbReference>
<name>A0A8C9SPL9_SCLFO</name>
<reference evidence="8" key="2">
    <citation type="submission" date="2025-08" db="UniProtKB">
        <authorList>
            <consortium name="Ensembl"/>
        </authorList>
    </citation>
    <scope>IDENTIFICATION</scope>
</reference>
<gene>
    <name evidence="8" type="primary">SLC29A1</name>
    <name evidence="8" type="synonym">slc29a1a</name>
</gene>
<evidence type="ECO:0000256" key="6">
    <source>
        <dbReference type="ARBA" id="ARBA00023136"/>
    </source>
</evidence>
<dbReference type="InterPro" id="IPR036259">
    <property type="entry name" value="MFS_trans_sf"/>
</dbReference>
<keyword evidence="3" id="KW-0813">Transport</keyword>
<feature type="transmembrane region" description="Helical" evidence="7">
    <location>
        <begin position="322"/>
        <end position="339"/>
    </location>
</feature>
<evidence type="ECO:0000313" key="9">
    <source>
        <dbReference type="Proteomes" id="UP000694397"/>
    </source>
</evidence>
<dbReference type="PANTHER" id="PTHR10332">
    <property type="entry name" value="EQUILIBRATIVE NUCLEOSIDE TRANSPORTER"/>
    <property type="match status" value="1"/>
</dbReference>
<comment type="similarity">
    <text evidence="2">Belongs to the SLC29A/ENT transporter (TC 2.A.57) family.</text>
</comment>
<feature type="transmembrane region" description="Helical" evidence="7">
    <location>
        <begin position="12"/>
        <end position="32"/>
    </location>
</feature>
<feature type="transmembrane region" description="Helical" evidence="7">
    <location>
        <begin position="359"/>
        <end position="381"/>
    </location>
</feature>
<dbReference type="PRINTS" id="PR01130">
    <property type="entry name" value="DERENTRNSPRT"/>
</dbReference>
<dbReference type="GO" id="GO:0005886">
    <property type="term" value="C:plasma membrane"/>
    <property type="evidence" value="ECO:0007669"/>
    <property type="project" value="TreeGrafter"/>
</dbReference>
<protein>
    <submittedName>
        <fullName evidence="8">Solute carrier family 29 member 1a</fullName>
    </submittedName>
</protein>
<dbReference type="Proteomes" id="UP000694397">
    <property type="component" value="Chromosome 4"/>
</dbReference>
<evidence type="ECO:0000256" key="5">
    <source>
        <dbReference type="ARBA" id="ARBA00022989"/>
    </source>
</evidence>
<sequence>MTAINAPRDRYHAVWIIFFILGLGTLLPWNFFMTATAYFTSRLKNSTNLTASEAVGRNTLESTFNNVMTLCAMVPLLIFTCLNSFIHQKIPQKVRILGGLVAIFVVFLVTAIVVKVEISPLPFYVFTMIKIVFINSFGAILQSSLFGLAGMLPASYTAPIMSGQGLAGTFAAFSMICALLSGSELQDSAFGYFITACMVILLAIVSYIALPKMVRTSDVTSRLPTDPAEKMPVLNDEEPASSSSVFSIFRKIWVMALSVCFVFTITIGVFPAVTVDAQSTVATDRGWATYFIPVSCFLVFNLMDWAGRSLTALCMWPGKDSILLPILVLVRLIFVPLFMLCNIKPREYLPVVFENDGWYIFFMVLFAFSNGYLASLCMCFGPKKVLPHEAETAGAVMAFFLSLGLALGAALSFAFRAMV</sequence>
<keyword evidence="9" id="KW-1185">Reference proteome</keyword>
<dbReference type="PIRSF" id="PIRSF016379">
    <property type="entry name" value="ENT"/>
    <property type="match status" value="1"/>
</dbReference>
<dbReference type="Gene3D" id="1.20.1250.20">
    <property type="entry name" value="MFS general substrate transporter like domains"/>
    <property type="match status" value="1"/>
</dbReference>
<dbReference type="SUPFAM" id="SSF103473">
    <property type="entry name" value="MFS general substrate transporter"/>
    <property type="match status" value="1"/>
</dbReference>
<keyword evidence="4 7" id="KW-0812">Transmembrane</keyword>
<organism evidence="8 9">
    <name type="scientific">Scleropages formosus</name>
    <name type="common">Asian bonytongue</name>
    <name type="synonym">Osteoglossum formosum</name>
    <dbReference type="NCBI Taxonomy" id="113540"/>
    <lineage>
        <taxon>Eukaryota</taxon>
        <taxon>Metazoa</taxon>
        <taxon>Chordata</taxon>
        <taxon>Craniata</taxon>
        <taxon>Vertebrata</taxon>
        <taxon>Euteleostomi</taxon>
        <taxon>Actinopterygii</taxon>
        <taxon>Neopterygii</taxon>
        <taxon>Teleostei</taxon>
        <taxon>Osteoglossocephala</taxon>
        <taxon>Osteoglossomorpha</taxon>
        <taxon>Osteoglossiformes</taxon>
        <taxon>Osteoglossidae</taxon>
        <taxon>Scleropages</taxon>
    </lineage>
</organism>
<evidence type="ECO:0000256" key="4">
    <source>
        <dbReference type="ARBA" id="ARBA00022692"/>
    </source>
</evidence>
<feature type="transmembrane region" description="Helical" evidence="7">
    <location>
        <begin position="128"/>
        <end position="153"/>
    </location>
</feature>
<accession>A0A8C9SPL9</accession>
<evidence type="ECO:0000256" key="7">
    <source>
        <dbReference type="SAM" id="Phobius"/>
    </source>
</evidence>
<evidence type="ECO:0000256" key="1">
    <source>
        <dbReference type="ARBA" id="ARBA00004141"/>
    </source>
</evidence>
<proteinExistence type="inferred from homology"/>
<dbReference type="PANTHER" id="PTHR10332:SF9">
    <property type="entry name" value="EQUILIBRATIVE NUCLEOSIDE TRANSPORTER 1"/>
    <property type="match status" value="1"/>
</dbReference>
<evidence type="ECO:0000256" key="2">
    <source>
        <dbReference type="ARBA" id="ARBA00007965"/>
    </source>
</evidence>
<keyword evidence="6 7" id="KW-0472">Membrane</keyword>
<dbReference type="AlphaFoldDB" id="A0A8C9SPL9"/>
<dbReference type="GeneTree" id="ENSGT00950000182898"/>
<reference evidence="8" key="3">
    <citation type="submission" date="2025-09" db="UniProtKB">
        <authorList>
            <consortium name="Ensembl"/>
        </authorList>
    </citation>
    <scope>IDENTIFICATION</scope>
</reference>
<feature type="transmembrane region" description="Helical" evidence="7">
    <location>
        <begin position="285"/>
        <end position="302"/>
    </location>
</feature>
<feature type="transmembrane region" description="Helical" evidence="7">
    <location>
        <begin position="252"/>
        <end position="273"/>
    </location>
</feature>
<feature type="transmembrane region" description="Helical" evidence="7">
    <location>
        <begin position="67"/>
        <end position="85"/>
    </location>
</feature>
<feature type="transmembrane region" description="Helical" evidence="7">
    <location>
        <begin position="393"/>
        <end position="415"/>
    </location>
</feature>
<comment type="subcellular location">
    <subcellularLocation>
        <location evidence="1">Membrane</location>
        <topology evidence="1">Multi-pass membrane protein</topology>
    </subcellularLocation>
</comment>
<keyword evidence="5 7" id="KW-1133">Transmembrane helix</keyword>
<dbReference type="Ensembl" id="ENSSFOT00015069291.1">
    <property type="protein sequence ID" value="ENSSFOP00015039591.1"/>
    <property type="gene ID" value="ENSSFOG00015004506.2"/>
</dbReference>
<dbReference type="GO" id="GO:0005337">
    <property type="term" value="F:nucleoside transmembrane transporter activity"/>
    <property type="evidence" value="ECO:0007669"/>
    <property type="project" value="InterPro"/>
</dbReference>
<dbReference type="GO" id="GO:0015862">
    <property type="term" value="P:uridine transmembrane transport"/>
    <property type="evidence" value="ECO:0007669"/>
    <property type="project" value="TreeGrafter"/>
</dbReference>